<dbReference type="GeneID" id="19325659"/>
<feature type="compositionally biased region" description="Basic and acidic residues" evidence="1">
    <location>
        <begin position="487"/>
        <end position="498"/>
    </location>
</feature>
<dbReference type="Proteomes" id="UP000014074">
    <property type="component" value="Unassembled WGS sequence"/>
</dbReference>
<organism evidence="2 3">
    <name type="scientific">Phaeoacremonium minimum (strain UCR-PA7)</name>
    <name type="common">Esca disease fungus</name>
    <name type="synonym">Togninia minima</name>
    <dbReference type="NCBI Taxonomy" id="1286976"/>
    <lineage>
        <taxon>Eukaryota</taxon>
        <taxon>Fungi</taxon>
        <taxon>Dikarya</taxon>
        <taxon>Ascomycota</taxon>
        <taxon>Pezizomycotina</taxon>
        <taxon>Sordariomycetes</taxon>
        <taxon>Sordariomycetidae</taxon>
        <taxon>Togniniales</taxon>
        <taxon>Togniniaceae</taxon>
        <taxon>Phaeoacremonium</taxon>
    </lineage>
</organism>
<dbReference type="EMBL" id="KB933162">
    <property type="protein sequence ID" value="EON99356.1"/>
    <property type="molecule type" value="Genomic_DNA"/>
</dbReference>
<gene>
    <name evidence="2" type="ORF">UCRPA7_5137</name>
</gene>
<proteinExistence type="predicted"/>
<dbReference type="KEGG" id="tmn:UCRPA7_5137"/>
<dbReference type="AlphaFoldDB" id="R8BJ64"/>
<evidence type="ECO:0000256" key="1">
    <source>
        <dbReference type="SAM" id="MobiDB-lite"/>
    </source>
</evidence>
<feature type="region of interest" description="Disordered" evidence="1">
    <location>
        <begin position="23"/>
        <end position="62"/>
    </location>
</feature>
<evidence type="ECO:0000313" key="2">
    <source>
        <dbReference type="EMBL" id="EON99356.1"/>
    </source>
</evidence>
<feature type="region of interest" description="Disordered" evidence="1">
    <location>
        <begin position="471"/>
        <end position="498"/>
    </location>
</feature>
<feature type="region of interest" description="Disordered" evidence="1">
    <location>
        <begin position="551"/>
        <end position="571"/>
    </location>
</feature>
<feature type="region of interest" description="Disordered" evidence="1">
    <location>
        <begin position="417"/>
        <end position="436"/>
    </location>
</feature>
<name>R8BJ64_PHAM7</name>
<feature type="region of interest" description="Disordered" evidence="1">
    <location>
        <begin position="124"/>
        <end position="147"/>
    </location>
</feature>
<dbReference type="RefSeq" id="XP_007915875.1">
    <property type="nucleotide sequence ID" value="XM_007917684.1"/>
</dbReference>
<dbReference type="HOGENOM" id="CLU_015560_0_0_1"/>
<feature type="compositionally biased region" description="Polar residues" evidence="1">
    <location>
        <begin position="560"/>
        <end position="571"/>
    </location>
</feature>
<dbReference type="eggNOG" id="ENOG502RJK3">
    <property type="taxonomic scope" value="Eukaryota"/>
</dbReference>
<dbReference type="OrthoDB" id="5235778at2759"/>
<sequence length="646" mass="71571">MPPKLQPHDPLEKVRLRLILPRPIQTVNGAKSPDEEDTINDDNLTPPPDTMSPVSSIPSGPHVNEGEDEIVVGVTAQAKSSPLRVTSDREDHEMTDVNQSLPIVSHYPKRKRASVYNDLSEDRIETSFGGDSPVPTPKTVGRPKTNHGIGAVKGVVLGYWRESEAPDEKDKHQVIGFIDIRDRLRTRVQPNNRDDEDISKRYPLPPGPGGSWVTFDKVVFDQHLVNLDHNQVKEYVKIVSENPIPREPREEALVLQKAAVVEAIDRVKKNPPPETATGPQIAYGRDIPPHALEAQHTVKKRRTAGHAAAAITDTSDRTNAVPIPVFDSLPGTRPTKILLGYWAKSDQELPDKHAVFGILGANDMFRVKVTKETRDGRSVEGNFPTGAGALWIQYEDVVFEPHLKDLGRPEHKEYVRVRQRQIDDGERPEEKTENETKAVYEAQIRAAALASHKSDPKERLSFPANGININGATDPVYESPPSTAVLPKREGPGPELRHSRRADTIAANRGGRHSLPNGAELRAANRTSSVDPLERTNSIAQREIARAEAAQERADQRAANRSSSVSLNSNKTQFQQNVSRLNKVWAAQEANRLAAGTEDAKIYMGIKYERKATGPFQGKLVSQGTIISIDGEDYVEYRVLTKPSFF</sequence>
<reference evidence="3" key="1">
    <citation type="journal article" date="2013" name="Genome Announc.">
        <title>Draft genome sequence of the ascomycete Phaeoacremonium aleophilum strain UCR-PA7, a causal agent of the esca disease complex in grapevines.</title>
        <authorList>
            <person name="Blanco-Ulate B."/>
            <person name="Rolshausen P."/>
            <person name="Cantu D."/>
        </authorList>
    </citation>
    <scope>NUCLEOTIDE SEQUENCE [LARGE SCALE GENOMIC DNA]</scope>
    <source>
        <strain evidence="3">UCR-PA7</strain>
    </source>
</reference>
<evidence type="ECO:0000313" key="3">
    <source>
        <dbReference type="Proteomes" id="UP000014074"/>
    </source>
</evidence>
<accession>R8BJ64</accession>
<keyword evidence="3" id="KW-1185">Reference proteome</keyword>
<protein>
    <submittedName>
        <fullName evidence="2">Uncharacterized protein</fullName>
    </submittedName>
</protein>